<reference evidence="2 3" key="1">
    <citation type="submission" date="2020-10" db="EMBL/GenBank/DDBJ databases">
        <title>Sequencing the genomes of 1000 actinobacteria strains.</title>
        <authorList>
            <person name="Klenk H.-P."/>
        </authorList>
    </citation>
    <scope>NUCLEOTIDE SEQUENCE [LARGE SCALE GENOMIC DNA]</scope>
    <source>
        <strain evidence="2 3">DSM 45157</strain>
    </source>
</reference>
<dbReference type="Pfam" id="PF13460">
    <property type="entry name" value="NAD_binding_10"/>
    <property type="match status" value="1"/>
</dbReference>
<comment type="caution">
    <text evidence="2">The sequence shown here is derived from an EMBL/GenBank/DDBJ whole genome shotgun (WGS) entry which is preliminary data.</text>
</comment>
<sequence>MSVVVTGATGQLGRLVVESLLERGYPAEDITATGRDTARIADLADRGVTVRRADFEDPESLREAFRGADTVLLVSGTELGRRVEQHGNAIQAARGVGVGHLVYTSAPRADETTLVLAPEHRATEELLAASGLTHTVLRNGWYNELSQQALEQARAHGAFAGSAGRGRTASAARRDLAEAAAVVLADPAPHAGAVHELSGDTAWTNEELARDLGELLGREVRYRDLSPEEHRTVLAGAGLDEDTVEFVVTLDRNVRDGELAATPGTLSKLIGRPTTPVVETLRGLL</sequence>
<dbReference type="Proteomes" id="UP000598217">
    <property type="component" value="Unassembled WGS sequence"/>
</dbReference>
<dbReference type="EC" id="1.6.5.2" evidence="2"/>
<dbReference type="SUPFAM" id="SSF51735">
    <property type="entry name" value="NAD(P)-binding Rossmann-fold domains"/>
    <property type="match status" value="1"/>
</dbReference>
<accession>A0ABR9HGC7</accession>
<dbReference type="EMBL" id="JADBDY010000001">
    <property type="protein sequence ID" value="MBE1458094.1"/>
    <property type="molecule type" value="Genomic_DNA"/>
</dbReference>
<dbReference type="Gene3D" id="3.90.25.10">
    <property type="entry name" value="UDP-galactose 4-epimerase, domain 1"/>
    <property type="match status" value="1"/>
</dbReference>
<dbReference type="PANTHER" id="PTHR47129:SF1">
    <property type="entry name" value="NMRA-LIKE DOMAIN-CONTAINING PROTEIN"/>
    <property type="match status" value="1"/>
</dbReference>
<dbReference type="InterPro" id="IPR036291">
    <property type="entry name" value="NAD(P)-bd_dom_sf"/>
</dbReference>
<evidence type="ECO:0000259" key="1">
    <source>
        <dbReference type="Pfam" id="PF13460"/>
    </source>
</evidence>
<dbReference type="InterPro" id="IPR052718">
    <property type="entry name" value="NmrA-type_oxidoreductase"/>
</dbReference>
<feature type="domain" description="NAD(P)-binding" evidence="1">
    <location>
        <begin position="7"/>
        <end position="187"/>
    </location>
</feature>
<dbReference type="CDD" id="cd05269">
    <property type="entry name" value="TMR_SDR_a"/>
    <property type="match status" value="1"/>
</dbReference>
<dbReference type="InterPro" id="IPR016040">
    <property type="entry name" value="NAD(P)-bd_dom"/>
</dbReference>
<evidence type="ECO:0000313" key="2">
    <source>
        <dbReference type="EMBL" id="MBE1458094.1"/>
    </source>
</evidence>
<dbReference type="GO" id="GO:0003955">
    <property type="term" value="F:NAD(P)H dehydrogenase (quinone) activity"/>
    <property type="evidence" value="ECO:0007669"/>
    <property type="project" value="UniProtKB-EC"/>
</dbReference>
<protein>
    <submittedName>
        <fullName evidence="2">NAD(P)H dehydrogenase (Quinone)</fullName>
        <ecNumber evidence="2">1.6.5.2</ecNumber>
    </submittedName>
</protein>
<dbReference type="RefSeq" id="WP_191270293.1">
    <property type="nucleotide sequence ID" value="NZ_BMXJ01000003.1"/>
</dbReference>
<name>A0ABR9HGC7_9ACTN</name>
<keyword evidence="3" id="KW-1185">Reference proteome</keyword>
<dbReference type="Gene3D" id="3.40.50.720">
    <property type="entry name" value="NAD(P)-binding Rossmann-like Domain"/>
    <property type="match status" value="1"/>
</dbReference>
<proteinExistence type="predicted"/>
<evidence type="ECO:0000313" key="3">
    <source>
        <dbReference type="Proteomes" id="UP000598217"/>
    </source>
</evidence>
<gene>
    <name evidence="2" type="ORF">H4W79_002308</name>
</gene>
<organism evidence="2 3">
    <name type="scientific">Nocardiopsis terrae</name>
    <dbReference type="NCBI Taxonomy" id="372655"/>
    <lineage>
        <taxon>Bacteria</taxon>
        <taxon>Bacillati</taxon>
        <taxon>Actinomycetota</taxon>
        <taxon>Actinomycetes</taxon>
        <taxon>Streptosporangiales</taxon>
        <taxon>Nocardiopsidaceae</taxon>
        <taxon>Nocardiopsis</taxon>
    </lineage>
</organism>
<dbReference type="PANTHER" id="PTHR47129">
    <property type="entry name" value="QUINONE OXIDOREDUCTASE 2"/>
    <property type="match status" value="1"/>
</dbReference>
<keyword evidence="2" id="KW-0560">Oxidoreductase</keyword>